<dbReference type="GeneID" id="111593901"/>
<dbReference type="AlphaFoldDB" id="A0A6J1L837"/>
<feature type="transmembrane region" description="Helical" evidence="1">
    <location>
        <begin position="61"/>
        <end position="84"/>
    </location>
</feature>
<evidence type="ECO:0000313" key="3">
    <source>
        <dbReference type="RefSeq" id="XP_023162739.2"/>
    </source>
</evidence>
<dbReference type="OrthoDB" id="7871305at2759"/>
<protein>
    <submittedName>
        <fullName evidence="3">Uncharacterized protein LOC111593901 isoform X1</fullName>
    </submittedName>
</protein>
<gene>
    <name evidence="3" type="primary">LOC111593901</name>
</gene>
<dbReference type="Proteomes" id="UP000504633">
    <property type="component" value="Unplaced"/>
</dbReference>
<dbReference type="OMA" id="FPLAMIM"/>
<proteinExistence type="predicted"/>
<accession>A0A6J1L837</accession>
<evidence type="ECO:0000313" key="2">
    <source>
        <dbReference type="Proteomes" id="UP000504633"/>
    </source>
</evidence>
<name>A0A6J1L837_DROHY</name>
<dbReference type="RefSeq" id="XP_023162739.2">
    <property type="nucleotide sequence ID" value="XM_023306971.2"/>
</dbReference>
<keyword evidence="2" id="KW-1185">Reference proteome</keyword>
<keyword evidence="1" id="KW-0812">Transmembrane</keyword>
<keyword evidence="1" id="KW-0472">Membrane</keyword>
<reference evidence="3" key="1">
    <citation type="submission" date="2025-08" db="UniProtKB">
        <authorList>
            <consortium name="RefSeq"/>
        </authorList>
    </citation>
    <scope>IDENTIFICATION</scope>
    <source>
        <strain evidence="3">15085-1641.00</strain>
        <tissue evidence="3">Whole body</tissue>
    </source>
</reference>
<keyword evidence="1" id="KW-1133">Transmembrane helix</keyword>
<sequence>MAPATAKTAAAATAAITTAAPITIWPISSNISTSTLLPYYNGDSGNYPYYDPQPVYFYSGYAFYVVLLFLFVILMPLVVIMSSLQRKRQENARRLVLQTQRARREMEISVNNNNTNMGNGSVCLEVDNNDMTILPKGMDLPPSYDEVNICNKDGNLGASTLTITTDLGCSNPNLAITALNEPPPDYQGTIETVDAPTTTTTISTTTVVSVMPRI</sequence>
<evidence type="ECO:0000256" key="1">
    <source>
        <dbReference type="SAM" id="Phobius"/>
    </source>
</evidence>
<organism evidence="2 3">
    <name type="scientific">Drosophila hydei</name>
    <name type="common">Fruit fly</name>
    <dbReference type="NCBI Taxonomy" id="7224"/>
    <lineage>
        <taxon>Eukaryota</taxon>
        <taxon>Metazoa</taxon>
        <taxon>Ecdysozoa</taxon>
        <taxon>Arthropoda</taxon>
        <taxon>Hexapoda</taxon>
        <taxon>Insecta</taxon>
        <taxon>Pterygota</taxon>
        <taxon>Neoptera</taxon>
        <taxon>Endopterygota</taxon>
        <taxon>Diptera</taxon>
        <taxon>Brachycera</taxon>
        <taxon>Muscomorpha</taxon>
        <taxon>Ephydroidea</taxon>
        <taxon>Drosophilidae</taxon>
        <taxon>Drosophila</taxon>
    </lineage>
</organism>
<dbReference type="KEGG" id="dhe:111593901"/>